<gene>
    <name evidence="2" type="ORF">SAMN02745207_02055</name>
</gene>
<dbReference type="Proteomes" id="UP000184447">
    <property type="component" value="Unassembled WGS sequence"/>
</dbReference>
<dbReference type="AlphaFoldDB" id="A0A1M5V3P4"/>
<sequence>MKTKKLVFSSLLVALGIVTGSLVYFPVGVSKCFPMQHFINVFSAITLGPIYSVCIAFCISLMRNILGTGSLLAFPGSMIGAYLSAILYKHTKKYLFAVFGEIIGTGIIGGIIAYPVATLLMGKSVALFFFVIPFLISTTGGSTIAYLLIKALDSMKILKLKDTL</sequence>
<feature type="transmembrane region" description="Helical" evidence="1">
    <location>
        <begin position="6"/>
        <end position="27"/>
    </location>
</feature>
<evidence type="ECO:0000313" key="2">
    <source>
        <dbReference type="EMBL" id="SHH69897.1"/>
    </source>
</evidence>
<dbReference type="OrthoDB" id="5516776at2"/>
<feature type="transmembrane region" description="Helical" evidence="1">
    <location>
        <begin position="68"/>
        <end position="87"/>
    </location>
</feature>
<organism evidence="2 3">
    <name type="scientific">Clostridium grantii DSM 8605</name>
    <dbReference type="NCBI Taxonomy" id="1121316"/>
    <lineage>
        <taxon>Bacteria</taxon>
        <taxon>Bacillati</taxon>
        <taxon>Bacillota</taxon>
        <taxon>Clostridia</taxon>
        <taxon>Eubacteriales</taxon>
        <taxon>Clostridiaceae</taxon>
        <taxon>Clostridium</taxon>
    </lineage>
</organism>
<dbReference type="InterPro" id="IPR012652">
    <property type="entry name" value="ThiW"/>
</dbReference>
<accession>A0A1M5V3P4</accession>
<dbReference type="Pfam" id="PF09512">
    <property type="entry name" value="ThiW"/>
    <property type="match status" value="1"/>
</dbReference>
<dbReference type="RefSeq" id="WP_073338348.1">
    <property type="nucleotide sequence ID" value="NZ_FQXM01000010.1"/>
</dbReference>
<dbReference type="STRING" id="1121316.SAMN02745207_02055"/>
<evidence type="ECO:0000256" key="1">
    <source>
        <dbReference type="SAM" id="Phobius"/>
    </source>
</evidence>
<reference evidence="2 3" key="1">
    <citation type="submission" date="2016-11" db="EMBL/GenBank/DDBJ databases">
        <authorList>
            <person name="Jaros S."/>
            <person name="Januszkiewicz K."/>
            <person name="Wedrychowicz H."/>
        </authorList>
    </citation>
    <scope>NUCLEOTIDE SEQUENCE [LARGE SCALE GENOMIC DNA]</scope>
    <source>
        <strain evidence="2 3">DSM 8605</strain>
    </source>
</reference>
<dbReference type="PIRSF" id="PIRSF024534">
    <property type="entry name" value="ThiW"/>
    <property type="match status" value="1"/>
</dbReference>
<feature type="transmembrane region" description="Helical" evidence="1">
    <location>
        <begin position="126"/>
        <end position="149"/>
    </location>
</feature>
<protein>
    <submittedName>
        <fullName evidence="2">Energy coupling factor transporter S component ThiW</fullName>
    </submittedName>
</protein>
<proteinExistence type="predicted"/>
<keyword evidence="1" id="KW-0472">Membrane</keyword>
<dbReference type="NCBIfam" id="TIGR02359">
    <property type="entry name" value="thiW"/>
    <property type="match status" value="1"/>
</dbReference>
<name>A0A1M5V3P4_9CLOT</name>
<feature type="transmembrane region" description="Helical" evidence="1">
    <location>
        <begin position="94"/>
        <end position="114"/>
    </location>
</feature>
<dbReference type="Gene3D" id="1.10.1760.20">
    <property type="match status" value="1"/>
</dbReference>
<keyword evidence="3" id="KW-1185">Reference proteome</keyword>
<dbReference type="EMBL" id="FQXM01000010">
    <property type="protein sequence ID" value="SHH69897.1"/>
    <property type="molecule type" value="Genomic_DNA"/>
</dbReference>
<keyword evidence="1" id="KW-0812">Transmembrane</keyword>
<evidence type="ECO:0000313" key="3">
    <source>
        <dbReference type="Proteomes" id="UP000184447"/>
    </source>
</evidence>
<keyword evidence="1" id="KW-1133">Transmembrane helix</keyword>
<feature type="transmembrane region" description="Helical" evidence="1">
    <location>
        <begin position="39"/>
        <end position="62"/>
    </location>
</feature>